<reference evidence="2" key="1">
    <citation type="submission" date="2016-07" db="EMBL/GenBank/DDBJ databases">
        <title>Nontailed viruses are major unrecognized killers of bacteria in the ocean.</title>
        <authorList>
            <person name="Kauffman K."/>
            <person name="Hussain F."/>
            <person name="Yang J."/>
            <person name="Arevalo P."/>
            <person name="Brown J."/>
            <person name="Cutler M."/>
            <person name="Kelly L."/>
            <person name="Polz M.F."/>
        </authorList>
    </citation>
    <scope>NUCLEOTIDE SEQUENCE [LARGE SCALE GENOMIC DNA]</scope>
    <source>
        <strain evidence="2">10N.261.46.F8</strain>
    </source>
</reference>
<dbReference type="EMBL" id="MCZK01000131">
    <property type="protein sequence ID" value="PMM67718.1"/>
    <property type="molecule type" value="Genomic_DNA"/>
</dbReference>
<dbReference type="Proteomes" id="UP000235406">
    <property type="component" value="Unassembled WGS sequence"/>
</dbReference>
<dbReference type="RefSeq" id="WP_102436161.1">
    <property type="nucleotide sequence ID" value="NZ_CAWNVI010000131.1"/>
</dbReference>
<gene>
    <name evidence="1" type="ORF">BCT49_00370</name>
</gene>
<comment type="caution">
    <text evidence="1">The sequence shown here is derived from an EMBL/GenBank/DDBJ whole genome shotgun (WGS) entry which is preliminary data.</text>
</comment>
<accession>A0A2N7K218</accession>
<name>A0A2N7K218_9VIBR</name>
<dbReference type="OrthoDB" id="9937186at2"/>
<evidence type="ECO:0000313" key="1">
    <source>
        <dbReference type="EMBL" id="PMM67718.1"/>
    </source>
</evidence>
<dbReference type="AlphaFoldDB" id="A0A2N7K218"/>
<protein>
    <submittedName>
        <fullName evidence="1">Uncharacterized protein</fullName>
    </submittedName>
</protein>
<evidence type="ECO:0000313" key="2">
    <source>
        <dbReference type="Proteomes" id="UP000235406"/>
    </source>
</evidence>
<sequence>MNQNKCVFCYRGDVELILLGSGRSCSNCLVIAHDLVHIEGFSPENKVEEAVLSLIFFLETDLVLTRELLKSQSLSGDIQTVIGQKKEKLAAIEVSYSGVEESYTKKIKDLLNEHTVLLGLYADLP</sequence>
<proteinExistence type="predicted"/>
<organism evidence="1 2">
    <name type="scientific">Vibrio lentus</name>
    <dbReference type="NCBI Taxonomy" id="136468"/>
    <lineage>
        <taxon>Bacteria</taxon>
        <taxon>Pseudomonadati</taxon>
        <taxon>Pseudomonadota</taxon>
        <taxon>Gammaproteobacteria</taxon>
        <taxon>Vibrionales</taxon>
        <taxon>Vibrionaceae</taxon>
        <taxon>Vibrio</taxon>
    </lineage>
</organism>